<evidence type="ECO:0000259" key="2">
    <source>
        <dbReference type="Pfam" id="PF13791"/>
    </source>
</evidence>
<keyword evidence="1" id="KW-0472">Membrane</keyword>
<feature type="transmembrane region" description="Helical" evidence="1">
    <location>
        <begin position="33"/>
        <end position="54"/>
    </location>
</feature>
<protein>
    <recommendedName>
        <fullName evidence="2">Sigma factor regulator C-terminal domain-containing protein</fullName>
    </recommendedName>
</protein>
<keyword evidence="1" id="KW-1133">Transmembrane helix</keyword>
<feature type="domain" description="Sigma factor regulator C-terminal" evidence="2">
    <location>
        <begin position="184"/>
        <end position="339"/>
    </location>
</feature>
<evidence type="ECO:0000313" key="4">
    <source>
        <dbReference type="Proteomes" id="UP000522007"/>
    </source>
</evidence>
<organism evidence="3 4">
    <name type="scientific">Listeria welshimeri</name>
    <dbReference type="NCBI Taxonomy" id="1643"/>
    <lineage>
        <taxon>Bacteria</taxon>
        <taxon>Bacillati</taxon>
        <taxon>Bacillota</taxon>
        <taxon>Bacilli</taxon>
        <taxon>Bacillales</taxon>
        <taxon>Listeriaceae</taxon>
        <taxon>Listeria</taxon>
    </lineage>
</organism>
<comment type="caution">
    <text evidence="3">The sequence shown here is derived from an EMBL/GenBank/DDBJ whole genome shotgun (WGS) entry which is preliminary data.</text>
</comment>
<sequence>MSKEPNDELEDLFDIEKMSKEVKKVKRRSISKTSVIIIGIVLLILAGVLGYLYISNKVASDKARKQAENHVAFVTTINEFYKYPNTILQTSTEISDNNRKVEISEVNFKLLKDRFIPFTTATMSLDSDGIGSGYPTIEINLEEKEKDGEKYKVGINDLTTGNRLADYYHPLKKYSSMKQDLKKLSEFPKNTYLEMAISFDKAYSSLEVEKMLPNNLKPTFFWLDGYDLSIDDMPSTLNEQLYGYDNPNTNLENKFWTNPIKDEQDYIKQMKLSNFTFYSNGSISQDGRVYGSGKSVYKVLKTKSDKGEKLVIGISIVATKEELQQLANVNYIRASSVGVISNAVDAANYYEQTGEIN</sequence>
<proteinExistence type="predicted"/>
<reference evidence="3 4" key="1">
    <citation type="submission" date="2020-03" db="EMBL/GenBank/DDBJ databases">
        <title>Soil Listeria distribution.</title>
        <authorList>
            <person name="Liao J."/>
            <person name="Wiedmann M."/>
        </authorList>
    </citation>
    <scope>NUCLEOTIDE SEQUENCE [LARGE SCALE GENOMIC DNA]</scope>
    <source>
        <strain evidence="3 4">FSL L7-1829</strain>
    </source>
</reference>
<evidence type="ECO:0000256" key="1">
    <source>
        <dbReference type="SAM" id="Phobius"/>
    </source>
</evidence>
<dbReference type="InterPro" id="IPR025672">
    <property type="entry name" value="Sigma_reg_C_dom"/>
</dbReference>
<dbReference type="Pfam" id="PF13791">
    <property type="entry name" value="Sigma_reg_C"/>
    <property type="match status" value="1"/>
</dbReference>
<dbReference type="Proteomes" id="UP000522007">
    <property type="component" value="Unassembled WGS sequence"/>
</dbReference>
<evidence type="ECO:0000313" key="3">
    <source>
        <dbReference type="EMBL" id="MBC1322238.1"/>
    </source>
</evidence>
<accession>A0A7X0T453</accession>
<name>A0A7X0T453_LISWE</name>
<dbReference type="EMBL" id="JAAROP010000002">
    <property type="protein sequence ID" value="MBC1322238.1"/>
    <property type="molecule type" value="Genomic_DNA"/>
</dbReference>
<dbReference type="AlphaFoldDB" id="A0A7X0T453"/>
<keyword evidence="1" id="KW-0812">Transmembrane</keyword>
<gene>
    <name evidence="3" type="ORF">HB853_04705</name>
</gene>